<dbReference type="OrthoDB" id="9758700at2"/>
<protein>
    <submittedName>
        <fullName evidence="5">Uncharacterized protein</fullName>
    </submittedName>
</protein>
<dbReference type="Gene3D" id="3.30.70.2220">
    <property type="entry name" value="CRISPR-Cas system, Cmr2 subunit, D1 domain, cysteine cluster"/>
    <property type="match status" value="1"/>
</dbReference>
<evidence type="ECO:0000313" key="6">
    <source>
        <dbReference type="Proteomes" id="UP000191901"/>
    </source>
</evidence>
<sequence>MTDYQRKLYAFLHALHPDSTEPLPAPFGELACWENLEDLHDWWEQHGGKLTGDIAAASDRINLDTNADLPDEVEVRHPISGQRQTITKPSSVPPLPERSRREQSLLEDIPAEIQRSTDAEQVFWWFWRFYPEYLAKANSQALLYPAHRILPDCPLHSYQSTVSALVGALSNQDAEKPEDRIPYLLLFSFSPVQEFIKASRKFLDFWAGSYLLHHLSARLCWYVADKYGPDAVIVPSLWGQDIFDAFTLRDKYPDFAPVMACLADGRTPVARFDDRISNSLSTAGFPNMITALVPGKEAAEKLGQDLSNKLVEEWRTISEKIRDDIRDKVITFLTDDQHQTAREELWREFEKSANPELYRQEMELLQQQNCWEWRHLWEAQIDNTWEPYWAAVPLGNPEKDLLIKPEADQEGQWAKAQDAIAWPPTDLPSEAERRVYQKELNVGTWWGSLQQRLRTAHMAVKNTRHWKIPAAPGPRSTLSGQFSALHPRLNYQKRQLRNGETRDFREGGGLPESSMRLFWLIMSYAYKGLFNGSEMLNALELTKRMAWQFGGVAESMGISTALPVLSPEDYEDEDKADLHLQESRDEIDYEQLIRFPNLSSIAAARFMYESYNQPNSKLRAYWRVLKKKIGSGFENAQHQAQFAARTRGRPTHVWKTDNRINPSQAKKGKNYNGVMFSSKWLADDLNLEKHSENGDGNEVATLRRLVDEAHRHDEVNLGDGSPGDWWVIVLGDGDGMGSYISGETLKAYQEYLIDLEPNHYFNNRQGIDPAEFACHFYDLLDTPKRMGPATHIGLNRALLDFSNRLVPYLTEKRYCGRVIYSGGDDVMAVLPLEDLPGYLRSLRAAWSGGPDPDNEFLQYAPSTSMSSEDRLKGSGYWHPKAPLEGIPFRPHFTMGQDATMSLGIVIANKAVPLPTVLESLWDAEKTAKAMPGKDGLCFRVIYGGGNTLEALMKGELLDDWWALIDKGTQTKDGQDDLSPMLYRLAEELPKRASVTKDYNLFAEAAKVIVSNRDESKQFDDFEGFCDQLMAWLKRWEAWVKTVDPKQLQPGYDPRQDPPLTGTSPDALGYLLRFSAFWVSKNAQRRAWVQPVEVKS</sequence>
<keyword evidence="2" id="KW-0051">Antiviral defense</keyword>
<feature type="domain" description="CRISPR-associated protein Cmr2 N-terminal" evidence="3">
    <location>
        <begin position="184"/>
        <end position="318"/>
    </location>
</feature>
<dbReference type="GO" id="GO:0051607">
    <property type="term" value="P:defense response to virus"/>
    <property type="evidence" value="ECO:0007669"/>
    <property type="project" value="UniProtKB-KW"/>
</dbReference>
<keyword evidence="1" id="KW-0547">Nucleotide-binding</keyword>
<evidence type="ECO:0000256" key="1">
    <source>
        <dbReference type="ARBA" id="ARBA00022741"/>
    </source>
</evidence>
<dbReference type="GO" id="GO:0000166">
    <property type="term" value="F:nucleotide binding"/>
    <property type="evidence" value="ECO:0007669"/>
    <property type="project" value="UniProtKB-KW"/>
</dbReference>
<organism evidence="5 6">
    <name type="scientific">Halomicronema hongdechloris C2206</name>
    <dbReference type="NCBI Taxonomy" id="1641165"/>
    <lineage>
        <taxon>Bacteria</taxon>
        <taxon>Bacillati</taxon>
        <taxon>Cyanobacteriota</taxon>
        <taxon>Cyanophyceae</taxon>
        <taxon>Nodosilineales</taxon>
        <taxon>Nodosilineaceae</taxon>
        <taxon>Halomicronema</taxon>
    </lineage>
</organism>
<evidence type="ECO:0000259" key="4">
    <source>
        <dbReference type="Pfam" id="PF22335"/>
    </source>
</evidence>
<dbReference type="InterPro" id="IPR054767">
    <property type="entry name" value="Cas10-Cmr2_palm2"/>
</dbReference>
<evidence type="ECO:0000313" key="5">
    <source>
        <dbReference type="EMBL" id="ASC69779.1"/>
    </source>
</evidence>
<dbReference type="EMBL" id="CP021983">
    <property type="protein sequence ID" value="ASC69779.1"/>
    <property type="molecule type" value="Genomic_DNA"/>
</dbReference>
<dbReference type="Pfam" id="PF12469">
    <property type="entry name" value="Cmr2_N"/>
    <property type="match status" value="1"/>
</dbReference>
<gene>
    <name evidence="5" type="ORF">XM38_007080</name>
</gene>
<dbReference type="RefSeq" id="WP_080808956.1">
    <property type="nucleotide sequence ID" value="NZ_CP021983.2"/>
</dbReference>
<dbReference type="InterPro" id="IPR024615">
    <property type="entry name" value="CRISPR-assoc_Cmr2_N"/>
</dbReference>
<accession>A0A1Z3HHI2</accession>
<evidence type="ECO:0000259" key="3">
    <source>
        <dbReference type="Pfam" id="PF12469"/>
    </source>
</evidence>
<keyword evidence="6" id="KW-1185">Reference proteome</keyword>
<dbReference type="AlphaFoldDB" id="A0A1Z3HHI2"/>
<name>A0A1Z3HHI2_9CYAN</name>
<dbReference type="KEGG" id="hhg:XM38_007080"/>
<reference evidence="5 6" key="1">
    <citation type="journal article" date="2016" name="Biochim. Biophys. Acta">
        <title>Characterization of red-shifted phycobilisomes isolated from the chlorophyll f-containing cyanobacterium Halomicronema hongdechloris.</title>
        <authorList>
            <person name="Li Y."/>
            <person name="Lin Y."/>
            <person name="Garvey C.J."/>
            <person name="Birch D."/>
            <person name="Corkery R.W."/>
            <person name="Loughlin P.C."/>
            <person name="Scheer H."/>
            <person name="Willows R.D."/>
            <person name="Chen M."/>
        </authorList>
    </citation>
    <scope>NUCLEOTIDE SEQUENCE [LARGE SCALE GENOMIC DNA]</scope>
    <source>
        <strain evidence="5 6">C2206</strain>
    </source>
</reference>
<dbReference type="Proteomes" id="UP000191901">
    <property type="component" value="Chromosome"/>
</dbReference>
<dbReference type="Pfam" id="PF22335">
    <property type="entry name" value="Cas10-Cmr2_palm2"/>
    <property type="match status" value="1"/>
</dbReference>
<dbReference type="STRING" id="1641165.XM38_11065"/>
<evidence type="ECO:0000256" key="2">
    <source>
        <dbReference type="ARBA" id="ARBA00023118"/>
    </source>
</evidence>
<proteinExistence type="predicted"/>
<dbReference type="InterPro" id="IPR038242">
    <property type="entry name" value="Cmr2_N"/>
</dbReference>
<dbReference type="Gene3D" id="3.30.70.270">
    <property type="match status" value="1"/>
</dbReference>
<dbReference type="InterPro" id="IPR043128">
    <property type="entry name" value="Rev_trsase/Diguanyl_cyclase"/>
</dbReference>
<feature type="domain" description="Cas10/Cmr2 second palm" evidence="4">
    <location>
        <begin position="728"/>
        <end position="847"/>
    </location>
</feature>